<dbReference type="AlphaFoldDB" id="A0A1Z4MZP9"/>
<reference evidence="3 4" key="1">
    <citation type="submission" date="2017-06" db="EMBL/GenBank/DDBJ databases">
        <title>Genome sequencing of cyanobaciteial culture collection at National Institute for Environmental Studies (NIES).</title>
        <authorList>
            <person name="Hirose Y."/>
            <person name="Shimura Y."/>
            <person name="Fujisawa T."/>
            <person name="Nakamura Y."/>
            <person name="Kawachi M."/>
        </authorList>
    </citation>
    <scope>NUCLEOTIDE SEQUENCE [LARGE SCALE GENOMIC DNA]</scope>
    <source>
        <strain evidence="3 4">NIES-37</strain>
    </source>
</reference>
<feature type="region of interest" description="Disordered" evidence="1">
    <location>
        <begin position="1"/>
        <end position="21"/>
    </location>
</feature>
<keyword evidence="4" id="KW-1185">Reference proteome</keyword>
<gene>
    <name evidence="3" type="ORF">NIES37_28190</name>
</gene>
<name>A0A1Z4MZP9_9CYAN</name>
<evidence type="ECO:0000256" key="1">
    <source>
        <dbReference type="SAM" id="MobiDB-lite"/>
    </source>
</evidence>
<dbReference type="EMBL" id="AP018248">
    <property type="protein sequence ID" value="BAY98841.1"/>
    <property type="molecule type" value="Genomic_DNA"/>
</dbReference>
<sequence>MDSDTVVGRGKDVSSNTSFASPQDKRYRSFFDTSFVTVDKPSHGTQKTIYTVSLFLFFIHNFLFLQALARLFMSYTEIFSLVI</sequence>
<evidence type="ECO:0000313" key="3">
    <source>
        <dbReference type="EMBL" id="BAY98841.1"/>
    </source>
</evidence>
<keyword evidence="2" id="KW-0472">Membrane</keyword>
<organism evidence="3 4">
    <name type="scientific">Tolypothrix tenuis PCC 7101</name>
    <dbReference type="NCBI Taxonomy" id="231146"/>
    <lineage>
        <taxon>Bacteria</taxon>
        <taxon>Bacillati</taxon>
        <taxon>Cyanobacteriota</taxon>
        <taxon>Cyanophyceae</taxon>
        <taxon>Nostocales</taxon>
        <taxon>Tolypothrichaceae</taxon>
        <taxon>Tolypothrix</taxon>
    </lineage>
</organism>
<evidence type="ECO:0000313" key="4">
    <source>
        <dbReference type="Proteomes" id="UP000218785"/>
    </source>
</evidence>
<feature type="transmembrane region" description="Helical" evidence="2">
    <location>
        <begin position="49"/>
        <end position="69"/>
    </location>
</feature>
<proteinExistence type="predicted"/>
<protein>
    <submittedName>
        <fullName evidence="3">Uncharacterized protein</fullName>
    </submittedName>
</protein>
<keyword evidence="2" id="KW-0812">Transmembrane</keyword>
<dbReference type="KEGG" id="ttq:NIES37_28190"/>
<keyword evidence="2" id="KW-1133">Transmembrane helix</keyword>
<evidence type="ECO:0000256" key="2">
    <source>
        <dbReference type="SAM" id="Phobius"/>
    </source>
</evidence>
<accession>A0A1Z4MZP9</accession>
<dbReference type="Proteomes" id="UP000218785">
    <property type="component" value="Chromosome"/>
</dbReference>